<keyword evidence="5 9" id="KW-0479">Metal-binding</keyword>
<feature type="non-terminal residue" evidence="11">
    <location>
        <position position="369"/>
    </location>
</feature>
<evidence type="ECO:0000313" key="11">
    <source>
        <dbReference type="EMBL" id="KIJ23887.1"/>
    </source>
</evidence>
<comment type="similarity">
    <text evidence="3 10">Belongs to the cytochrome P450 family.</text>
</comment>
<evidence type="ECO:0000256" key="1">
    <source>
        <dbReference type="ARBA" id="ARBA00001971"/>
    </source>
</evidence>
<dbReference type="CDD" id="cd11065">
    <property type="entry name" value="CYP64-like"/>
    <property type="match status" value="1"/>
</dbReference>
<evidence type="ECO:0000256" key="6">
    <source>
        <dbReference type="ARBA" id="ARBA00023002"/>
    </source>
</evidence>
<feature type="binding site" description="axial binding residue" evidence="9">
    <location>
        <position position="295"/>
    </location>
    <ligand>
        <name>heme</name>
        <dbReference type="ChEBI" id="CHEBI:30413"/>
    </ligand>
    <ligandPart>
        <name>Fe</name>
        <dbReference type="ChEBI" id="CHEBI:18248"/>
    </ligandPart>
</feature>
<evidence type="ECO:0000256" key="7">
    <source>
        <dbReference type="ARBA" id="ARBA00023004"/>
    </source>
</evidence>
<dbReference type="InterPro" id="IPR017972">
    <property type="entry name" value="Cyt_P450_CS"/>
</dbReference>
<keyword evidence="6 10" id="KW-0560">Oxidoreductase</keyword>
<keyword evidence="4 9" id="KW-0349">Heme</keyword>
<dbReference type="PRINTS" id="PR00385">
    <property type="entry name" value="P450"/>
</dbReference>
<dbReference type="InterPro" id="IPR050364">
    <property type="entry name" value="Cytochrome_P450_fung"/>
</dbReference>
<reference evidence="11 12" key="1">
    <citation type="submission" date="2014-06" db="EMBL/GenBank/DDBJ databases">
        <title>Evolutionary Origins and Diversification of the Mycorrhizal Mutualists.</title>
        <authorList>
            <consortium name="DOE Joint Genome Institute"/>
            <consortium name="Mycorrhizal Genomics Consortium"/>
            <person name="Kohler A."/>
            <person name="Kuo A."/>
            <person name="Nagy L.G."/>
            <person name="Floudas D."/>
            <person name="Copeland A."/>
            <person name="Barry K.W."/>
            <person name="Cichocki N."/>
            <person name="Veneault-Fourrey C."/>
            <person name="LaButti K."/>
            <person name="Lindquist E.A."/>
            <person name="Lipzen A."/>
            <person name="Lundell T."/>
            <person name="Morin E."/>
            <person name="Murat C."/>
            <person name="Riley R."/>
            <person name="Ohm R."/>
            <person name="Sun H."/>
            <person name="Tunlid A."/>
            <person name="Henrissat B."/>
            <person name="Grigoriev I.V."/>
            <person name="Hibbett D.S."/>
            <person name="Martin F."/>
        </authorList>
    </citation>
    <scope>NUCLEOTIDE SEQUENCE [LARGE SCALE GENOMIC DNA]</scope>
    <source>
        <strain evidence="11 12">SS14</strain>
    </source>
</reference>
<dbReference type="SUPFAM" id="SSF48264">
    <property type="entry name" value="Cytochrome P450"/>
    <property type="match status" value="1"/>
</dbReference>
<organism evidence="11 12">
    <name type="scientific">Sphaerobolus stellatus (strain SS14)</name>
    <dbReference type="NCBI Taxonomy" id="990650"/>
    <lineage>
        <taxon>Eukaryota</taxon>
        <taxon>Fungi</taxon>
        <taxon>Dikarya</taxon>
        <taxon>Basidiomycota</taxon>
        <taxon>Agaricomycotina</taxon>
        <taxon>Agaricomycetes</taxon>
        <taxon>Phallomycetidae</taxon>
        <taxon>Geastrales</taxon>
        <taxon>Sphaerobolaceae</taxon>
        <taxon>Sphaerobolus</taxon>
    </lineage>
</organism>
<dbReference type="PANTHER" id="PTHR46300:SF7">
    <property type="entry name" value="P450, PUTATIVE (EUROFUNG)-RELATED"/>
    <property type="match status" value="1"/>
</dbReference>
<evidence type="ECO:0000256" key="8">
    <source>
        <dbReference type="ARBA" id="ARBA00023033"/>
    </source>
</evidence>
<keyword evidence="7 9" id="KW-0408">Iron</keyword>
<dbReference type="GO" id="GO:0005506">
    <property type="term" value="F:iron ion binding"/>
    <property type="evidence" value="ECO:0007669"/>
    <property type="project" value="InterPro"/>
</dbReference>
<evidence type="ECO:0000256" key="2">
    <source>
        <dbReference type="ARBA" id="ARBA00005179"/>
    </source>
</evidence>
<evidence type="ECO:0000256" key="10">
    <source>
        <dbReference type="RuleBase" id="RU000461"/>
    </source>
</evidence>
<evidence type="ECO:0008006" key="13">
    <source>
        <dbReference type="Google" id="ProtNLM"/>
    </source>
</evidence>
<evidence type="ECO:0000256" key="9">
    <source>
        <dbReference type="PIRSR" id="PIRSR602401-1"/>
    </source>
</evidence>
<keyword evidence="8 10" id="KW-0503">Monooxygenase</keyword>
<dbReference type="PROSITE" id="PS00086">
    <property type="entry name" value="CYTOCHROME_P450"/>
    <property type="match status" value="1"/>
</dbReference>
<dbReference type="PANTHER" id="PTHR46300">
    <property type="entry name" value="P450, PUTATIVE (EUROFUNG)-RELATED-RELATED"/>
    <property type="match status" value="1"/>
</dbReference>
<evidence type="ECO:0000256" key="3">
    <source>
        <dbReference type="ARBA" id="ARBA00010617"/>
    </source>
</evidence>
<evidence type="ECO:0000313" key="12">
    <source>
        <dbReference type="Proteomes" id="UP000054279"/>
    </source>
</evidence>
<dbReference type="InterPro" id="IPR001128">
    <property type="entry name" value="Cyt_P450"/>
</dbReference>
<dbReference type="PRINTS" id="PR00463">
    <property type="entry name" value="EP450I"/>
</dbReference>
<dbReference type="EMBL" id="KN837569">
    <property type="protein sequence ID" value="KIJ23887.1"/>
    <property type="molecule type" value="Genomic_DNA"/>
</dbReference>
<keyword evidence="12" id="KW-1185">Reference proteome</keyword>
<feature type="non-terminal residue" evidence="11">
    <location>
        <position position="1"/>
    </location>
</feature>
<evidence type="ECO:0000256" key="5">
    <source>
        <dbReference type="ARBA" id="ARBA00022723"/>
    </source>
</evidence>
<dbReference type="Proteomes" id="UP000054279">
    <property type="component" value="Unassembled WGS sequence"/>
</dbReference>
<dbReference type="OrthoDB" id="3255500at2759"/>
<dbReference type="HOGENOM" id="CLU_001570_2_0_1"/>
<dbReference type="GO" id="GO:0020037">
    <property type="term" value="F:heme binding"/>
    <property type="evidence" value="ECO:0007669"/>
    <property type="project" value="InterPro"/>
</dbReference>
<dbReference type="GO" id="GO:0016705">
    <property type="term" value="F:oxidoreductase activity, acting on paired donors, with incorporation or reduction of molecular oxygen"/>
    <property type="evidence" value="ECO:0007669"/>
    <property type="project" value="InterPro"/>
</dbReference>
<protein>
    <recommendedName>
        <fullName evidence="13">Cytochrome P450</fullName>
    </recommendedName>
</protein>
<proteinExistence type="inferred from homology"/>
<comment type="cofactor">
    <cofactor evidence="1 9">
        <name>heme</name>
        <dbReference type="ChEBI" id="CHEBI:30413"/>
    </cofactor>
</comment>
<sequence length="369" mass="41018">LQYSAVKRLLPSLVDSPEKLRKHVRHMVANIVLDFAYGYQLENEDDPLLKILDDNINVFAIAVKPGAFLVDHFPFLRHIPDWLPGAGFKKLAAETKARMYYSRDEPFRKVKAKLRAGEAKPSFVANSLSELGKDDESDEDVDTIKRVAGAISGAGTDTTASTIMAFILAIALNPEVMRKAQQELDKVVGPNRLPEFADLPALPYIDAILKETLRWFPVVPSALPHATIADDFYEGYAIPAGSIVIVNTWKILHDPNIYLQPYGFRPERFAPDKQGVTPERDPTATGNFGYGRRMCAGKNLAQATVWLTISTLLSVYEFTNARDLDGKKLDSGRAIQPVGGAICRPMDYIVDITPRSKEAEALIRQLEYS</sequence>
<accession>A0A0C9U454</accession>
<dbReference type="GO" id="GO:0004497">
    <property type="term" value="F:monooxygenase activity"/>
    <property type="evidence" value="ECO:0007669"/>
    <property type="project" value="UniProtKB-KW"/>
</dbReference>
<dbReference type="Gene3D" id="1.10.630.10">
    <property type="entry name" value="Cytochrome P450"/>
    <property type="match status" value="1"/>
</dbReference>
<name>A0A0C9U454_SPHS4</name>
<dbReference type="InterPro" id="IPR002401">
    <property type="entry name" value="Cyt_P450_E_grp-I"/>
</dbReference>
<dbReference type="AlphaFoldDB" id="A0A0C9U454"/>
<dbReference type="InterPro" id="IPR036396">
    <property type="entry name" value="Cyt_P450_sf"/>
</dbReference>
<comment type="pathway">
    <text evidence="2">Secondary metabolite biosynthesis.</text>
</comment>
<evidence type="ECO:0000256" key="4">
    <source>
        <dbReference type="ARBA" id="ARBA00022617"/>
    </source>
</evidence>
<dbReference type="Pfam" id="PF00067">
    <property type="entry name" value="p450"/>
    <property type="match status" value="1"/>
</dbReference>
<gene>
    <name evidence="11" type="ORF">M422DRAFT_195388</name>
</gene>